<evidence type="ECO:0000313" key="1">
    <source>
        <dbReference type="EMBL" id="EON76999.1"/>
    </source>
</evidence>
<accession>R7ZSK6</accession>
<dbReference type="STRING" id="1232681.ADIS_2542"/>
<proteinExistence type="predicted"/>
<reference evidence="1 2" key="1">
    <citation type="submission" date="2013-02" db="EMBL/GenBank/DDBJ databases">
        <title>A novel strain isolated from Lonar lake, Maharashtra, India.</title>
        <authorList>
            <person name="Singh A."/>
        </authorList>
    </citation>
    <scope>NUCLEOTIDE SEQUENCE [LARGE SCALE GENOMIC DNA]</scope>
    <source>
        <strain evidence="1 2">AK24</strain>
    </source>
</reference>
<protein>
    <submittedName>
        <fullName evidence="1">Uncharacterized protein</fullName>
    </submittedName>
</protein>
<name>R7ZSK6_9BACT</name>
<comment type="caution">
    <text evidence="1">The sequence shown here is derived from an EMBL/GenBank/DDBJ whole genome shotgun (WGS) entry which is preliminary data.</text>
</comment>
<organism evidence="1 2">
    <name type="scientific">Lunatimonas lonarensis</name>
    <dbReference type="NCBI Taxonomy" id="1232681"/>
    <lineage>
        <taxon>Bacteria</taxon>
        <taxon>Pseudomonadati</taxon>
        <taxon>Bacteroidota</taxon>
        <taxon>Cytophagia</taxon>
        <taxon>Cytophagales</taxon>
        <taxon>Cyclobacteriaceae</taxon>
    </lineage>
</organism>
<dbReference type="AlphaFoldDB" id="R7ZSK6"/>
<dbReference type="Proteomes" id="UP000013909">
    <property type="component" value="Unassembled WGS sequence"/>
</dbReference>
<sequence length="45" mass="5486">MYSWRFNLFRISRKNNRIKKAVPKGQPLLKGVRNINFREPRIKLT</sequence>
<gene>
    <name evidence="1" type="ORF">ADIS_2542</name>
</gene>
<dbReference type="EMBL" id="AQHR01000069">
    <property type="protein sequence ID" value="EON76999.1"/>
    <property type="molecule type" value="Genomic_DNA"/>
</dbReference>
<keyword evidence="2" id="KW-1185">Reference proteome</keyword>
<evidence type="ECO:0000313" key="2">
    <source>
        <dbReference type="Proteomes" id="UP000013909"/>
    </source>
</evidence>